<feature type="active site" description="Charge relay system" evidence="8">
    <location>
        <position position="313"/>
    </location>
</feature>
<reference evidence="11" key="1">
    <citation type="submission" date="2021-11" db="EMBL/GenBank/DDBJ databases">
        <title>Legionella maioricencis sp. nov., a new species isolated from hot water samples in Mallorca.</title>
        <authorList>
            <person name="Crespi S."/>
            <person name="Drasar V."/>
            <person name="Salva-Serra F."/>
            <person name="Jaen-Luchoro D."/>
            <person name="Pineiro-Iglesias B."/>
            <person name="Aliaga F."/>
            <person name="Fernandez-Juarez V."/>
            <person name="Coll G."/>
            <person name="Moore E.R.B."/>
            <person name="Bennasar-Figueras A."/>
        </authorList>
    </citation>
    <scope>NUCLEOTIDE SEQUENCE</scope>
    <source>
        <strain evidence="11">HCPI-6</strain>
    </source>
</reference>
<keyword evidence="3" id="KW-0479">Metal-binding</keyword>
<name>A0A9X2D109_9GAMM</name>
<dbReference type="InterPro" id="IPR030400">
    <property type="entry name" value="Sedolisin_dom"/>
</dbReference>
<evidence type="ECO:0000256" key="2">
    <source>
        <dbReference type="ARBA" id="ARBA00022670"/>
    </source>
</evidence>
<dbReference type="InterPro" id="IPR036852">
    <property type="entry name" value="Peptidase_S8/S53_dom_sf"/>
</dbReference>
<protein>
    <submittedName>
        <fullName evidence="11">S53 family peptidase</fullName>
    </submittedName>
</protein>
<comment type="caution">
    <text evidence="11">The sequence shown here is derived from an EMBL/GenBank/DDBJ whole genome shotgun (WGS) entry which is preliminary data.</text>
</comment>
<dbReference type="RefSeq" id="WP_250424027.1">
    <property type="nucleotide sequence ID" value="NZ_JAJKBJ010000010.1"/>
</dbReference>
<evidence type="ECO:0000313" key="11">
    <source>
        <dbReference type="EMBL" id="MCL9684347.1"/>
    </source>
</evidence>
<organism evidence="11 12">
    <name type="scientific">Legionella maioricensis</name>
    <dbReference type="NCBI Taxonomy" id="2896528"/>
    <lineage>
        <taxon>Bacteria</taxon>
        <taxon>Pseudomonadati</taxon>
        <taxon>Pseudomonadota</taxon>
        <taxon>Gammaproteobacteria</taxon>
        <taxon>Legionellales</taxon>
        <taxon>Legionellaceae</taxon>
        <taxon>Legionella</taxon>
    </lineage>
</organism>
<dbReference type="InterPro" id="IPR000209">
    <property type="entry name" value="Peptidase_S8/S53_dom"/>
</dbReference>
<sequence length="651" mass="70023">MLKIKKVGLFLLPYSFMAMTSYADQANALANLPSSGLNLLTHATVIKPVEPKTKISFIVWLKLRNKEELDQLVKDVYDYNSPRYQQFLTPALYEQEFAPSKDAENAVQHYFASQGMQAKVINHSVRVTATVEQIEQALHVQINYYQYQNERVRSHSSAPKLNPEIAQYISEITGLSTIPEFQSNIKSAQTNKKVVHDLNFIWNTFNPSAIPTDISLQGFSGKNLQKAYNLSNIPPVNGIHLDGSQQTLVIVDNCGTNGAAQILSDANQYFNMNGIKPFVTTGPFKNFAMINPDGSPYTTCPNATSFSREVALDVESSHTIAPGANTVLVLGATDQRSTLIDVITTLLQNSYTIAGFSNAYVISNSWSSPENGIDTALESTLQLAAAAGISVNFSSGDCGDNTYSTQTKCTGTSSSPLTVNYPSSSAYVTAVGATALFVDNTYRYAFETVWGTVKRVSGTLSYDGGTGGGISQLYGPVAWQSSISHFTAGGYGVINNYGNRRALPDIAMLGDPQTGLLIIADGVQVQDGGTSLACPLFSGTLVLVNQARSLLNKGTSIGQAAPYLYQMNQVLLANRAINLIIPPALIISGATPPPSSLIQGTPAPASAFTINNITFGWDSALTLEPEDQFWNDGVGVGSPNIPNFVLTMANM</sequence>
<feature type="signal peptide" evidence="9">
    <location>
        <begin position="1"/>
        <end position="23"/>
    </location>
</feature>
<dbReference type="AlphaFoldDB" id="A0A9X2D109"/>
<evidence type="ECO:0000256" key="5">
    <source>
        <dbReference type="ARBA" id="ARBA00022825"/>
    </source>
</evidence>
<dbReference type="Pfam" id="PF09286">
    <property type="entry name" value="Pro-kuma_activ"/>
    <property type="match status" value="1"/>
</dbReference>
<dbReference type="EMBL" id="JAJKBJ010000010">
    <property type="protein sequence ID" value="MCL9684347.1"/>
    <property type="molecule type" value="Genomic_DNA"/>
</dbReference>
<keyword evidence="9" id="KW-0732">Signal</keyword>
<keyword evidence="7" id="KW-0865">Zymogen</keyword>
<dbReference type="SUPFAM" id="SSF52743">
    <property type="entry name" value="Subtilisin-like"/>
    <property type="match status" value="1"/>
</dbReference>
<dbReference type="InterPro" id="IPR050819">
    <property type="entry name" value="Tripeptidyl-peptidase_I"/>
</dbReference>
<keyword evidence="12" id="KW-1185">Reference proteome</keyword>
<evidence type="ECO:0000256" key="4">
    <source>
        <dbReference type="ARBA" id="ARBA00022801"/>
    </source>
</evidence>
<dbReference type="Pfam" id="PF00082">
    <property type="entry name" value="Peptidase_S8"/>
    <property type="match status" value="1"/>
</dbReference>
<dbReference type="CDD" id="cd11377">
    <property type="entry name" value="Pro-peptidase_S53"/>
    <property type="match status" value="1"/>
</dbReference>
<gene>
    <name evidence="11" type="ORF">LOX96_09600</name>
</gene>
<evidence type="ECO:0000256" key="6">
    <source>
        <dbReference type="ARBA" id="ARBA00022837"/>
    </source>
</evidence>
<feature type="active site" description="Charge relay system" evidence="8">
    <location>
        <position position="531"/>
    </location>
</feature>
<evidence type="ECO:0000256" key="3">
    <source>
        <dbReference type="ARBA" id="ARBA00022723"/>
    </source>
</evidence>
<dbReference type="SMART" id="SM00944">
    <property type="entry name" value="Pro-kuma_activ"/>
    <property type="match status" value="1"/>
</dbReference>
<dbReference type="Proteomes" id="UP001139721">
    <property type="component" value="Unassembled WGS sequence"/>
</dbReference>
<comment type="caution">
    <text evidence="8">Lacks conserved residue(s) required for the propagation of feature annotation.</text>
</comment>
<keyword evidence="6" id="KW-0106">Calcium</keyword>
<dbReference type="GO" id="GO:0008240">
    <property type="term" value="F:tripeptidyl-peptidase activity"/>
    <property type="evidence" value="ECO:0007669"/>
    <property type="project" value="TreeGrafter"/>
</dbReference>
<evidence type="ECO:0000256" key="8">
    <source>
        <dbReference type="PROSITE-ProRule" id="PRU01032"/>
    </source>
</evidence>
<dbReference type="InterPro" id="IPR023828">
    <property type="entry name" value="Peptidase_S8_Ser-AS"/>
</dbReference>
<accession>A0A9X2D109</accession>
<feature type="active site" description="Charge relay system" evidence="8">
    <location>
        <position position="309"/>
    </location>
</feature>
<dbReference type="PROSITE" id="PS51695">
    <property type="entry name" value="SEDOLISIN"/>
    <property type="match status" value="1"/>
</dbReference>
<dbReference type="Gene3D" id="3.40.50.200">
    <property type="entry name" value="Peptidase S8/S53 domain"/>
    <property type="match status" value="1"/>
</dbReference>
<dbReference type="GO" id="GO:0006508">
    <property type="term" value="P:proteolysis"/>
    <property type="evidence" value="ECO:0007669"/>
    <property type="project" value="UniProtKB-KW"/>
</dbReference>
<dbReference type="GO" id="GO:0046872">
    <property type="term" value="F:metal ion binding"/>
    <property type="evidence" value="ECO:0007669"/>
    <property type="project" value="UniProtKB-KW"/>
</dbReference>
<evidence type="ECO:0000313" key="12">
    <source>
        <dbReference type="Proteomes" id="UP001139721"/>
    </source>
</evidence>
<feature type="domain" description="Peptidase S53" evidence="10">
    <location>
        <begin position="218"/>
        <end position="651"/>
    </location>
</feature>
<feature type="chain" id="PRO_5040973166" evidence="9">
    <location>
        <begin position="24"/>
        <end position="651"/>
    </location>
</feature>
<evidence type="ECO:0000256" key="7">
    <source>
        <dbReference type="ARBA" id="ARBA00023145"/>
    </source>
</evidence>
<evidence type="ECO:0000259" key="10">
    <source>
        <dbReference type="PROSITE" id="PS51695"/>
    </source>
</evidence>
<dbReference type="PANTHER" id="PTHR14218">
    <property type="entry name" value="PROTEASE S8 TRIPEPTIDYL PEPTIDASE I CLN2"/>
    <property type="match status" value="1"/>
</dbReference>
<dbReference type="InterPro" id="IPR015366">
    <property type="entry name" value="S53_propep"/>
</dbReference>
<evidence type="ECO:0000256" key="1">
    <source>
        <dbReference type="ARBA" id="ARBA00001913"/>
    </source>
</evidence>
<dbReference type="GO" id="GO:0004252">
    <property type="term" value="F:serine-type endopeptidase activity"/>
    <property type="evidence" value="ECO:0007669"/>
    <property type="project" value="UniProtKB-UniRule"/>
</dbReference>
<keyword evidence="4 8" id="KW-0378">Hydrolase</keyword>
<dbReference type="CDD" id="cd04056">
    <property type="entry name" value="Peptidases_S53"/>
    <property type="match status" value="1"/>
</dbReference>
<evidence type="ECO:0000256" key="9">
    <source>
        <dbReference type="SAM" id="SignalP"/>
    </source>
</evidence>
<dbReference type="PANTHER" id="PTHR14218:SF15">
    <property type="entry name" value="TRIPEPTIDYL-PEPTIDASE 1"/>
    <property type="match status" value="1"/>
</dbReference>
<dbReference type="PROSITE" id="PS00138">
    <property type="entry name" value="SUBTILASE_SER"/>
    <property type="match status" value="1"/>
</dbReference>
<keyword evidence="2 8" id="KW-0645">Protease</keyword>
<keyword evidence="5 8" id="KW-0720">Serine protease</keyword>
<dbReference type="SUPFAM" id="SSF54897">
    <property type="entry name" value="Protease propeptides/inhibitors"/>
    <property type="match status" value="1"/>
</dbReference>
<proteinExistence type="predicted"/>
<comment type="cofactor">
    <cofactor evidence="1">
        <name>Ca(2+)</name>
        <dbReference type="ChEBI" id="CHEBI:29108"/>
    </cofactor>
</comment>